<dbReference type="AlphaFoldDB" id="A0AA45C8D7"/>
<comment type="caution">
    <text evidence="2">The sequence shown here is derived from an EMBL/GenBank/DDBJ whole genome shotgun (WGS) entry which is preliminary data.</text>
</comment>
<gene>
    <name evidence="2" type="ORF">C7380_103148</name>
</gene>
<evidence type="ECO:0000259" key="1">
    <source>
        <dbReference type="Pfam" id="PF06445"/>
    </source>
</evidence>
<sequence length="106" mass="12715">MKKSTQIDWNKKRWGVCMSIPKKIKEDFGLKYYETPGGMYAILTHQGSYEEIGNIWDKWRKEWLPNSGWKFDSNRPSFEWYQNSFTQVQPELLITYLCDPVIKVEL</sequence>
<dbReference type="Pfam" id="PF06445">
    <property type="entry name" value="GyrI-like"/>
    <property type="match status" value="1"/>
</dbReference>
<dbReference type="InterPro" id="IPR011256">
    <property type="entry name" value="Reg_factor_effector_dom_sf"/>
</dbReference>
<reference evidence="2 3" key="1">
    <citation type="submission" date="2018-05" db="EMBL/GenBank/DDBJ databases">
        <title>Genomic Encyclopedia of Type Strains, Phase IV (KMG-IV): sequencing the most valuable type-strain genomes for metagenomic binning, comparative biology and taxonomic classification.</title>
        <authorList>
            <person name="Goeker M."/>
        </authorList>
    </citation>
    <scope>NUCLEOTIDE SEQUENCE [LARGE SCALE GENOMIC DNA]</scope>
    <source>
        <strain evidence="2 3">DSM 24906</strain>
    </source>
</reference>
<dbReference type="PANTHER" id="PTHR40055:SF1">
    <property type="entry name" value="TRANSCRIPTIONAL REGULATOR YGIV-RELATED"/>
    <property type="match status" value="1"/>
</dbReference>
<evidence type="ECO:0000313" key="3">
    <source>
        <dbReference type="Proteomes" id="UP000245921"/>
    </source>
</evidence>
<dbReference type="InterPro" id="IPR050908">
    <property type="entry name" value="SmbC-like"/>
</dbReference>
<protein>
    <submittedName>
        <fullName evidence="2">GyrI-like small molecule binding protein</fullName>
    </submittedName>
</protein>
<dbReference type="SUPFAM" id="SSF55136">
    <property type="entry name" value="Probable bacterial effector-binding domain"/>
    <property type="match status" value="1"/>
</dbReference>
<name>A0AA45C8D7_9BACT</name>
<dbReference type="InterPro" id="IPR029442">
    <property type="entry name" value="GyrI-like"/>
</dbReference>
<dbReference type="PANTHER" id="PTHR40055">
    <property type="entry name" value="TRANSCRIPTIONAL REGULATOR YGIV-RELATED"/>
    <property type="match status" value="1"/>
</dbReference>
<dbReference type="Gene3D" id="3.20.80.10">
    <property type="entry name" value="Regulatory factor, effector binding domain"/>
    <property type="match status" value="1"/>
</dbReference>
<accession>A0AA45C8D7</accession>
<dbReference type="RefSeq" id="WP_109604085.1">
    <property type="nucleotide sequence ID" value="NZ_JAMHJO010000007.1"/>
</dbReference>
<evidence type="ECO:0000313" key="2">
    <source>
        <dbReference type="EMBL" id="PWJ95969.1"/>
    </source>
</evidence>
<proteinExistence type="predicted"/>
<organism evidence="2 3">
    <name type="scientific">Oceanotoga teriensis</name>
    <dbReference type="NCBI Taxonomy" id="515440"/>
    <lineage>
        <taxon>Bacteria</taxon>
        <taxon>Thermotogati</taxon>
        <taxon>Thermotogota</taxon>
        <taxon>Thermotogae</taxon>
        <taxon>Petrotogales</taxon>
        <taxon>Petrotogaceae</taxon>
        <taxon>Oceanotoga</taxon>
    </lineage>
</organism>
<feature type="domain" description="GyrI-like small molecule binding" evidence="1">
    <location>
        <begin position="16"/>
        <end position="101"/>
    </location>
</feature>
<dbReference type="EMBL" id="QGGI01000003">
    <property type="protein sequence ID" value="PWJ95969.1"/>
    <property type="molecule type" value="Genomic_DNA"/>
</dbReference>
<dbReference type="Proteomes" id="UP000245921">
    <property type="component" value="Unassembled WGS sequence"/>
</dbReference>
<keyword evidence="3" id="KW-1185">Reference proteome</keyword>